<organism evidence="4 5">
    <name type="scientific">Cicer arietinum</name>
    <name type="common">Chickpea</name>
    <name type="synonym">Garbanzo</name>
    <dbReference type="NCBI Taxonomy" id="3827"/>
    <lineage>
        <taxon>Eukaryota</taxon>
        <taxon>Viridiplantae</taxon>
        <taxon>Streptophyta</taxon>
        <taxon>Embryophyta</taxon>
        <taxon>Tracheophyta</taxon>
        <taxon>Spermatophyta</taxon>
        <taxon>Magnoliopsida</taxon>
        <taxon>eudicotyledons</taxon>
        <taxon>Gunneridae</taxon>
        <taxon>Pentapetalae</taxon>
        <taxon>rosids</taxon>
        <taxon>fabids</taxon>
        <taxon>Fabales</taxon>
        <taxon>Fabaceae</taxon>
        <taxon>Papilionoideae</taxon>
        <taxon>50 kb inversion clade</taxon>
        <taxon>NPAAA clade</taxon>
        <taxon>Hologalegina</taxon>
        <taxon>IRL clade</taxon>
        <taxon>Cicereae</taxon>
        <taxon>Cicer</taxon>
    </lineage>
</organism>
<feature type="region of interest" description="Disordered" evidence="2">
    <location>
        <begin position="1"/>
        <end position="67"/>
    </location>
</feature>
<feature type="compositionally biased region" description="Acidic residues" evidence="2">
    <location>
        <begin position="347"/>
        <end position="360"/>
    </location>
</feature>
<feature type="compositionally biased region" description="Low complexity" evidence="2">
    <location>
        <begin position="29"/>
        <end position="43"/>
    </location>
</feature>
<evidence type="ECO:0000313" key="5">
    <source>
        <dbReference type="RefSeq" id="XP_004491960.1"/>
    </source>
</evidence>
<feature type="region of interest" description="Disordered" evidence="2">
    <location>
        <begin position="469"/>
        <end position="560"/>
    </location>
</feature>
<dbReference type="KEGG" id="cam:101506705"/>
<dbReference type="SUPFAM" id="SSF49879">
    <property type="entry name" value="SMAD/FHA domain"/>
    <property type="match status" value="1"/>
</dbReference>
<dbReference type="InterPro" id="IPR008984">
    <property type="entry name" value="SMAD_FHA_dom_sf"/>
</dbReference>
<dbReference type="Proteomes" id="UP000087171">
    <property type="component" value="Chromosome Ca3"/>
</dbReference>
<dbReference type="OrthoDB" id="444265at2759"/>
<feature type="compositionally biased region" description="Pro residues" evidence="2">
    <location>
        <begin position="1"/>
        <end position="13"/>
    </location>
</feature>
<dbReference type="STRING" id="3827.A0A1S2XN94"/>
<dbReference type="AlphaFoldDB" id="A0A1S2XN94"/>
<dbReference type="InterPro" id="IPR000253">
    <property type="entry name" value="FHA_dom"/>
</dbReference>
<keyword evidence="1" id="KW-0175">Coiled coil</keyword>
<feature type="domain" description="FHA" evidence="3">
    <location>
        <begin position="107"/>
        <end position="157"/>
    </location>
</feature>
<name>A0A1S2XN94_CICAR</name>
<feature type="compositionally biased region" description="Basic and acidic residues" evidence="2">
    <location>
        <begin position="509"/>
        <end position="538"/>
    </location>
</feature>
<evidence type="ECO:0000259" key="3">
    <source>
        <dbReference type="PROSITE" id="PS50006"/>
    </source>
</evidence>
<dbReference type="Pfam" id="PF00498">
    <property type="entry name" value="FHA"/>
    <property type="match status" value="1"/>
</dbReference>
<feature type="compositionally biased region" description="Pro residues" evidence="2">
    <location>
        <begin position="44"/>
        <end position="54"/>
    </location>
</feature>
<gene>
    <name evidence="5" type="primary">LOC101506705</name>
</gene>
<feature type="compositionally biased region" description="Basic and acidic residues" evidence="2">
    <location>
        <begin position="470"/>
        <end position="498"/>
    </location>
</feature>
<dbReference type="FunFam" id="2.60.200.20:FF:000053">
    <property type="entry name" value="Os06g0275900 protein"/>
    <property type="match status" value="1"/>
</dbReference>
<dbReference type="RefSeq" id="XP_004491960.1">
    <property type="nucleotide sequence ID" value="XM_004491903.3"/>
</dbReference>
<feature type="region of interest" description="Disordered" evidence="2">
    <location>
        <begin position="595"/>
        <end position="660"/>
    </location>
</feature>
<dbReference type="SMART" id="SM00240">
    <property type="entry name" value="FHA"/>
    <property type="match status" value="1"/>
</dbReference>
<evidence type="ECO:0000313" key="4">
    <source>
        <dbReference type="Proteomes" id="UP000087171"/>
    </source>
</evidence>
<dbReference type="Gene3D" id="2.60.200.20">
    <property type="match status" value="1"/>
</dbReference>
<dbReference type="GeneID" id="101506705"/>
<feature type="region of interest" description="Disordered" evidence="2">
    <location>
        <begin position="677"/>
        <end position="732"/>
    </location>
</feature>
<dbReference type="eggNOG" id="KOG1881">
    <property type="taxonomic scope" value="Eukaryota"/>
</dbReference>
<evidence type="ECO:0000256" key="2">
    <source>
        <dbReference type="SAM" id="MobiDB-lite"/>
    </source>
</evidence>
<dbReference type="PANTHER" id="PTHR23308">
    <property type="entry name" value="NUCLEAR INHIBITOR OF PROTEIN PHOSPHATASE-1"/>
    <property type="match status" value="1"/>
</dbReference>
<protein>
    <submittedName>
        <fullName evidence="5">Kanadaptin</fullName>
    </submittedName>
</protein>
<proteinExistence type="predicted"/>
<dbReference type="PaxDb" id="3827-XP_004491960.1"/>
<dbReference type="PROSITE" id="PS50006">
    <property type="entry name" value="FHA_DOMAIN"/>
    <property type="match status" value="1"/>
</dbReference>
<accession>A0A1S2XN94</accession>
<dbReference type="CDD" id="cd22677">
    <property type="entry name" value="FHA_Kanadaptin"/>
    <property type="match status" value="1"/>
</dbReference>
<feature type="region of interest" description="Disordered" evidence="2">
    <location>
        <begin position="334"/>
        <end position="383"/>
    </location>
</feature>
<feature type="coiled-coil region" evidence="1">
    <location>
        <begin position="298"/>
        <end position="328"/>
    </location>
</feature>
<feature type="compositionally biased region" description="Polar residues" evidence="2">
    <location>
        <begin position="721"/>
        <end position="732"/>
    </location>
</feature>
<evidence type="ECO:0000256" key="1">
    <source>
        <dbReference type="SAM" id="Coils"/>
    </source>
</evidence>
<keyword evidence="4" id="KW-1185">Reference proteome</keyword>
<dbReference type="InterPro" id="IPR050923">
    <property type="entry name" value="Cell_Proc_Reg/RNA_Proc"/>
</dbReference>
<feature type="compositionally biased region" description="Basic and acidic residues" evidence="2">
    <location>
        <begin position="602"/>
        <end position="619"/>
    </location>
</feature>
<reference evidence="4" key="1">
    <citation type="journal article" date="2013" name="Nat. Biotechnol.">
        <title>Draft genome sequence of chickpea (Cicer arietinum) provides a resource for trait improvement.</title>
        <authorList>
            <person name="Varshney R.K."/>
            <person name="Song C."/>
            <person name="Saxena R.K."/>
            <person name="Azam S."/>
            <person name="Yu S."/>
            <person name="Sharpe A.G."/>
            <person name="Cannon S."/>
            <person name="Baek J."/>
            <person name="Rosen B.D."/>
            <person name="Tar'an B."/>
            <person name="Millan T."/>
            <person name="Zhang X."/>
            <person name="Ramsay L.D."/>
            <person name="Iwata A."/>
            <person name="Wang Y."/>
            <person name="Nelson W."/>
            <person name="Farmer A.D."/>
            <person name="Gaur P.M."/>
            <person name="Soderlund C."/>
            <person name="Penmetsa R.V."/>
            <person name="Xu C."/>
            <person name="Bharti A.K."/>
            <person name="He W."/>
            <person name="Winter P."/>
            <person name="Zhao S."/>
            <person name="Hane J.K."/>
            <person name="Carrasquilla-Garcia N."/>
            <person name="Condie J.A."/>
            <person name="Upadhyaya H.D."/>
            <person name="Luo M.C."/>
            <person name="Thudi M."/>
            <person name="Gowda C.L."/>
            <person name="Singh N.P."/>
            <person name="Lichtenzveig J."/>
            <person name="Gali K.K."/>
            <person name="Rubio J."/>
            <person name="Nadarajan N."/>
            <person name="Dolezel J."/>
            <person name="Bansal K.C."/>
            <person name="Xu X."/>
            <person name="Edwards D."/>
            <person name="Zhang G."/>
            <person name="Kahl G."/>
            <person name="Gil J."/>
            <person name="Singh K.B."/>
            <person name="Datta S.K."/>
            <person name="Jackson S.A."/>
            <person name="Wang J."/>
            <person name="Cook D.R."/>
        </authorList>
    </citation>
    <scope>NUCLEOTIDE SEQUENCE [LARGE SCALE GENOMIC DNA]</scope>
    <source>
        <strain evidence="4">cv. CDC Frontier</strain>
    </source>
</reference>
<reference evidence="5" key="2">
    <citation type="submission" date="2025-08" db="UniProtKB">
        <authorList>
            <consortium name="RefSeq"/>
        </authorList>
    </citation>
    <scope>IDENTIFICATION</scope>
    <source>
        <tissue evidence="5">Etiolated seedlings</tissue>
    </source>
</reference>
<sequence length="732" mass="82240">MTNSMGPPPPKNPNLPSQTLTSSPPPNPDSHSSQSTTNDSSQPEQPPPPPPPPFDSTDTQTPKPSQGIAVPYKIPLWNAAPCHEFYLEVLKDGSIIDKFNVYEKGAYMFGRLDLCDFVLEHPTISRFHAVIQFKRSGEAYLYDLGSTHGTFLNKNQVEKNTYIDLRVGDVIRFGRSSRMFIFQGPSELMPPETNVKLKREMKMREAMLDKEASLRRAKLEASDAEGISWGMGEDAIEEDEDDVEEITWQSYKGQLTEKQEKTREKILKRMEKVGNMKKEINAIRVKDISQGGLTQGQQTQIARNEQRMEQILEELENLEETLNDSIRESLGARTGKLSHGKKKGAVEDEEEYLSDDDDEFYDRTKKKPSYKKPGDNQSVETADTLLDKRDTIIKEMNDKKELLMTEKNKMLSESTTQDDVDDALDAYMSGLSSQLVYDKSAQLEKELSTLQSDLDRISYLLKIADPTGEAAKKRELKVQEPKPIKSEEVASTTKEKPPAETQKSNEPCLKVDDNKPHVETQKISDACVKEDSSVKGEEPAATTVALDKSQPDNDELETENAVYVAPKPQWLGAVEDRVTEDKQQLNAPLYLHETDESNQFVDYKDRNKILGSGDDERTSFESTIESAAPGLILRKRKQTETTNNDASQQSTSSTSGEQMAEDAVALLLKYKRGLYAADDDDGRDESLERRPKRVLGPEKPSFLSDETDHATWVPPKGQSGDGRTSLNDKYGY</sequence>